<dbReference type="EMBL" id="JAUSRD010000001">
    <property type="protein sequence ID" value="MDP9891181.1"/>
    <property type="molecule type" value="Genomic_DNA"/>
</dbReference>
<gene>
    <name evidence="2" type="ORF">J2W31_000277</name>
</gene>
<accession>A0AAW8CTK3</accession>
<dbReference type="Proteomes" id="UP001242045">
    <property type="component" value="Unassembled WGS sequence"/>
</dbReference>
<keyword evidence="2" id="KW-0645">Protease</keyword>
<protein>
    <submittedName>
        <fullName evidence="2">D-aminopeptidase</fullName>
        <ecNumber evidence="2">3.4.11.19</ecNumber>
    </submittedName>
</protein>
<dbReference type="PANTHER" id="PTHR36512:SF3">
    <property type="entry name" value="BLR5678 PROTEIN"/>
    <property type="match status" value="1"/>
</dbReference>
<dbReference type="InterPro" id="IPR005321">
    <property type="entry name" value="Peptidase_S58_DmpA"/>
</dbReference>
<dbReference type="Pfam" id="PF03576">
    <property type="entry name" value="Peptidase_S58"/>
    <property type="match status" value="1"/>
</dbReference>
<dbReference type="EC" id="3.4.11.19" evidence="2"/>
<dbReference type="InterPro" id="IPR016117">
    <property type="entry name" value="ArgJ-like_dom_sf"/>
</dbReference>
<dbReference type="GO" id="GO:0004177">
    <property type="term" value="F:aminopeptidase activity"/>
    <property type="evidence" value="ECO:0007669"/>
    <property type="project" value="UniProtKB-KW"/>
</dbReference>
<dbReference type="CDD" id="cd02253">
    <property type="entry name" value="DmpA"/>
    <property type="match status" value="1"/>
</dbReference>
<keyword evidence="2" id="KW-0378">Hydrolase</keyword>
<reference evidence="2" key="1">
    <citation type="submission" date="2023-07" db="EMBL/GenBank/DDBJ databases">
        <title>Sorghum-associated microbial communities from plants grown in Nebraska, USA.</title>
        <authorList>
            <person name="Schachtman D."/>
        </authorList>
    </citation>
    <scope>NUCLEOTIDE SEQUENCE</scope>
    <source>
        <strain evidence="2">DS3754</strain>
    </source>
</reference>
<proteinExistence type="inferred from homology"/>
<dbReference type="Gene3D" id="3.60.70.12">
    <property type="entry name" value="L-amino peptidase D-ALA esterase/amidase"/>
    <property type="match status" value="1"/>
</dbReference>
<evidence type="ECO:0000256" key="1">
    <source>
        <dbReference type="ARBA" id="ARBA00007068"/>
    </source>
</evidence>
<evidence type="ECO:0000313" key="3">
    <source>
        <dbReference type="Proteomes" id="UP001242045"/>
    </source>
</evidence>
<sequence length="359" mass="37218">MASTNTLPYIGTLLQGPRNAITDVEGVTVGHQTLDDDAVQTGVTVIRPHAGDPFRDKVPAAAVVLNGFGKSVGLVQLAELGVLETPIALTNTFSVGTVATAQIRHCIASNPESGRSLPTVNPLVFECNDGFLNDIQRLAITEADYLQALAAAGPDFAQGSVGAGRGMSSFQFKGGIGSASRRVSSPCGEVHTVGALVLANYGRQPQLVLAGHAVGERLAAQQATAECKEPEKGSIIIVVATDAPLDARQLRRLALRAGAGLARTGSVFGHGSGDIVLAFSTAYTVPDRVDRPMPTIAMVHDGLLDGLFQAAADSTEQAILHALWRATAVTGRDGNHRAALSEVLPPSSLFSSAEVHALP</sequence>
<name>A0AAW8CTK3_9BURK</name>
<dbReference type="SUPFAM" id="SSF56266">
    <property type="entry name" value="DmpA/ArgJ-like"/>
    <property type="match status" value="1"/>
</dbReference>
<organism evidence="2 3">
    <name type="scientific">Variovorax boronicumulans</name>
    <dbReference type="NCBI Taxonomy" id="436515"/>
    <lineage>
        <taxon>Bacteria</taxon>
        <taxon>Pseudomonadati</taxon>
        <taxon>Pseudomonadota</taxon>
        <taxon>Betaproteobacteria</taxon>
        <taxon>Burkholderiales</taxon>
        <taxon>Comamonadaceae</taxon>
        <taxon>Variovorax</taxon>
    </lineage>
</organism>
<evidence type="ECO:0000313" key="2">
    <source>
        <dbReference type="EMBL" id="MDP9891181.1"/>
    </source>
</evidence>
<keyword evidence="2" id="KW-0031">Aminopeptidase</keyword>
<comment type="similarity">
    <text evidence="1">Belongs to the peptidase S58 family.</text>
</comment>
<dbReference type="AlphaFoldDB" id="A0AAW8CTK3"/>
<dbReference type="RefSeq" id="WP_307683566.1">
    <property type="nucleotide sequence ID" value="NZ_JAUSRD010000001.1"/>
</dbReference>
<dbReference type="PANTHER" id="PTHR36512">
    <property type="entry name" value="D-AMINOPEPTIDASE"/>
    <property type="match status" value="1"/>
</dbReference>
<comment type="caution">
    <text evidence="2">The sequence shown here is derived from an EMBL/GenBank/DDBJ whole genome shotgun (WGS) entry which is preliminary data.</text>
</comment>